<dbReference type="GO" id="GO:0042773">
    <property type="term" value="P:ATP synthesis coupled electron transport"/>
    <property type="evidence" value="ECO:0007669"/>
    <property type="project" value="InterPro"/>
</dbReference>
<feature type="transmembrane region" description="Helical" evidence="7">
    <location>
        <begin position="30"/>
        <end position="49"/>
    </location>
</feature>
<feature type="transmembrane region" description="Helical" evidence="7">
    <location>
        <begin position="161"/>
        <end position="181"/>
    </location>
</feature>
<evidence type="ECO:0000313" key="9">
    <source>
        <dbReference type="EMBL" id="QQW50389.1"/>
    </source>
</evidence>
<evidence type="ECO:0000256" key="3">
    <source>
        <dbReference type="ARBA" id="ARBA00009025"/>
    </source>
</evidence>
<dbReference type="GeneID" id="67154288"/>
<organism evidence="9">
    <name type="scientific">Aureoumbra lagunensis</name>
    <dbReference type="NCBI Taxonomy" id="44058"/>
    <lineage>
        <taxon>Eukaryota</taxon>
        <taxon>Sar</taxon>
        <taxon>Stramenopiles</taxon>
        <taxon>Ochrophyta</taxon>
        <taxon>Pelagophyceae</taxon>
        <taxon>Pelagomonadales</taxon>
        <taxon>Aureoumbra</taxon>
    </lineage>
</organism>
<dbReference type="AlphaFoldDB" id="A0A7U0KSG6"/>
<accession>A0A7U0KSG6</accession>
<dbReference type="InterPro" id="IPR010227">
    <property type="entry name" value="NADH_Q_OxRdtase_chainM/4"/>
</dbReference>
<comment type="catalytic activity">
    <reaction evidence="7">
        <text>a ubiquinone + NADH + 5 H(+)(in) = a ubiquinol + NAD(+) + 4 H(+)(out)</text>
        <dbReference type="Rhea" id="RHEA:29091"/>
        <dbReference type="Rhea" id="RHEA-COMP:9565"/>
        <dbReference type="Rhea" id="RHEA-COMP:9566"/>
        <dbReference type="ChEBI" id="CHEBI:15378"/>
        <dbReference type="ChEBI" id="CHEBI:16389"/>
        <dbReference type="ChEBI" id="CHEBI:17976"/>
        <dbReference type="ChEBI" id="CHEBI:57540"/>
        <dbReference type="ChEBI" id="CHEBI:57945"/>
        <dbReference type="EC" id="7.1.1.2"/>
    </reaction>
</comment>
<dbReference type="EC" id="7.1.1.2" evidence="7"/>
<keyword evidence="4 7" id="KW-0812">Transmembrane</keyword>
<feature type="transmembrane region" description="Helical" evidence="7">
    <location>
        <begin position="446"/>
        <end position="467"/>
    </location>
</feature>
<dbReference type="GO" id="GO:0048039">
    <property type="term" value="F:ubiquinone binding"/>
    <property type="evidence" value="ECO:0007669"/>
    <property type="project" value="TreeGrafter"/>
</dbReference>
<feature type="transmembrane region" description="Helical" evidence="7">
    <location>
        <begin position="6"/>
        <end position="23"/>
    </location>
</feature>
<dbReference type="EMBL" id="MW438350">
    <property type="protein sequence ID" value="QQW50389.1"/>
    <property type="molecule type" value="Genomic_DNA"/>
</dbReference>
<comment type="similarity">
    <text evidence="3 7">Belongs to the complex I subunit 4 family.</text>
</comment>
<dbReference type="PANTHER" id="PTHR43507:SF1">
    <property type="entry name" value="NADH-UBIQUINONE OXIDOREDUCTASE CHAIN 4"/>
    <property type="match status" value="1"/>
</dbReference>
<evidence type="ECO:0000259" key="8">
    <source>
        <dbReference type="Pfam" id="PF00361"/>
    </source>
</evidence>
<dbReference type="RefSeq" id="YP_010152741.1">
    <property type="nucleotide sequence ID" value="NC_057169.1"/>
</dbReference>
<keyword evidence="7 9" id="KW-0496">Mitochondrion</keyword>
<dbReference type="InterPro" id="IPR001750">
    <property type="entry name" value="ND/Mrp_TM"/>
</dbReference>
<keyword evidence="7" id="KW-0679">Respiratory chain</keyword>
<dbReference type="GO" id="GO:0003954">
    <property type="term" value="F:NADH dehydrogenase activity"/>
    <property type="evidence" value="ECO:0007669"/>
    <property type="project" value="TreeGrafter"/>
</dbReference>
<evidence type="ECO:0000256" key="7">
    <source>
        <dbReference type="RuleBase" id="RU003297"/>
    </source>
</evidence>
<protein>
    <recommendedName>
        <fullName evidence="7">NADH-ubiquinone oxidoreductase chain 4</fullName>
        <ecNumber evidence="7">7.1.1.2</ecNumber>
    </recommendedName>
</protein>
<comment type="function">
    <text evidence="1">Core subunit of the mitochondrial membrane respiratory chain NADH dehydrogenase (Complex I) that is believed to belong to the minimal assembly required for catalysis. Complex I functions in the transfer of electrons from NADH to the respiratory chain. The immediate electron acceptor for the enzyme is believed to be ubiquinone.</text>
</comment>
<dbReference type="NCBIfam" id="TIGR01972">
    <property type="entry name" value="NDH_I_M"/>
    <property type="match status" value="1"/>
</dbReference>
<feature type="transmembrane region" description="Helical" evidence="7">
    <location>
        <begin position="297"/>
        <end position="318"/>
    </location>
</feature>
<evidence type="ECO:0000256" key="4">
    <source>
        <dbReference type="ARBA" id="ARBA00022692"/>
    </source>
</evidence>
<feature type="transmembrane region" description="Helical" evidence="7">
    <location>
        <begin position="357"/>
        <end position="380"/>
    </location>
</feature>
<keyword evidence="7" id="KW-0249">Electron transport</keyword>
<comment type="subcellular location">
    <subcellularLocation>
        <location evidence="2">Membrane</location>
        <topology evidence="2">Multi-pass membrane protein</topology>
    </subcellularLocation>
    <subcellularLocation>
        <location evidence="7">Mitochondrion membrane</location>
        <topology evidence="7">Multi-pass membrane protein</topology>
    </subcellularLocation>
</comment>
<feature type="domain" description="NADH:quinone oxidoreductase/Mrp antiporter transmembrane" evidence="8">
    <location>
        <begin position="126"/>
        <end position="409"/>
    </location>
</feature>
<dbReference type="PRINTS" id="PR01437">
    <property type="entry name" value="NUOXDRDTASE4"/>
</dbReference>
<dbReference type="GO" id="GO:0031966">
    <property type="term" value="C:mitochondrial membrane"/>
    <property type="evidence" value="ECO:0007669"/>
    <property type="project" value="UniProtKB-SubCell"/>
</dbReference>
<feature type="transmembrane region" description="Helical" evidence="7">
    <location>
        <begin position="204"/>
        <end position="226"/>
    </location>
</feature>
<feature type="transmembrane region" description="Helical" evidence="7">
    <location>
        <begin position="69"/>
        <end position="96"/>
    </location>
</feature>
<geneLocation type="mitochondrion" evidence="9"/>
<dbReference type="InterPro" id="IPR003918">
    <property type="entry name" value="NADH_UbQ_OxRdtase"/>
</dbReference>
<feature type="transmembrane region" description="Helical" evidence="7">
    <location>
        <begin position="324"/>
        <end position="345"/>
    </location>
</feature>
<dbReference type="GO" id="GO:0015990">
    <property type="term" value="P:electron transport coupled proton transport"/>
    <property type="evidence" value="ECO:0007669"/>
    <property type="project" value="TreeGrafter"/>
</dbReference>
<proteinExistence type="inferred from homology"/>
<evidence type="ECO:0000256" key="6">
    <source>
        <dbReference type="ARBA" id="ARBA00023136"/>
    </source>
</evidence>
<comment type="function">
    <text evidence="7">Core subunit of the mitochondrial membrane respiratory chain NADH dehydrogenase (Complex I) which catalyzes electron transfer from NADH through the respiratory chain, using ubiquinone as an electron acceptor. Essential for the catalytic activity and assembly of complex I.</text>
</comment>
<keyword evidence="7" id="KW-0520">NAD</keyword>
<keyword evidence="7" id="KW-0813">Transport</keyword>
<reference evidence="9" key="1">
    <citation type="journal article" date="2021" name="Genome Biol. Evol.">
        <title>Mitochondrial genome evolution in pelagophyte algae.</title>
        <authorList>
            <person name="Sibbald S.J."/>
            <person name="Lawton M."/>
            <person name="Archibald J.M."/>
        </authorList>
    </citation>
    <scope>NUCLEOTIDE SEQUENCE</scope>
    <source>
        <strain evidence="9">CCMP1510</strain>
    </source>
</reference>
<evidence type="ECO:0000256" key="2">
    <source>
        <dbReference type="ARBA" id="ARBA00004141"/>
    </source>
</evidence>
<evidence type="ECO:0000256" key="1">
    <source>
        <dbReference type="ARBA" id="ARBA00003257"/>
    </source>
</evidence>
<keyword evidence="6 7" id="KW-0472">Membrane</keyword>
<keyword evidence="7" id="KW-0830">Ubiquinone</keyword>
<feature type="transmembrane region" description="Helical" evidence="7">
    <location>
        <begin position="264"/>
        <end position="285"/>
    </location>
</feature>
<sequence>MVSVSIEILLLSIFLLLCLPKTSNILIKQIGLFSSFFLFFFSLVFWIFFDQSTSKIQFVEKFSWLFETNNFFVLGLNGISLFFIILTTLLIPVCLLASWNIELFLKEYFIAFLILEIFLILVFCVSDVFLFYIFFESVLIPMYLIIGIWGSRQRKIRAAYLFFLYTLFGSLVMLSAIGYLYTKTGTTDYESLLNFQFAEFEQKILWLAFFFSFASKIPMFPVHLWLPEAHVEAPTAGSVVLAGILLKLGVFGFVKFSIPLFSKASYFFTPIVLTFSVIGIIYGSFTAIRQSDFKRIIAYTSIAHMNLVVMGIFSFNLIGLEGAIIQSISHGFVSSALFLIIGIVYDRYHTRTVRYFGGIAQTMPIFVIFFLIFSMANIALPGTSSFVGEFLILCGVFKQSPIAGVFGALGIVLSGAYSLWLFNRISYGNVKIFFLEKFLDLNKREFFVLLPLLLGTLFLGIFPQAFLEPLHMSIAHLLEVVQTSME</sequence>
<feature type="transmembrane region" description="Helical" evidence="7">
    <location>
        <begin position="400"/>
        <end position="422"/>
    </location>
</feature>
<name>A0A7U0KSG6_9STRA</name>
<dbReference type="PANTHER" id="PTHR43507">
    <property type="entry name" value="NADH-UBIQUINONE OXIDOREDUCTASE CHAIN 4"/>
    <property type="match status" value="1"/>
</dbReference>
<feature type="transmembrane region" description="Helical" evidence="7">
    <location>
        <begin position="238"/>
        <end position="258"/>
    </location>
</feature>
<gene>
    <name evidence="9" type="primary">nad4</name>
</gene>
<evidence type="ECO:0000256" key="5">
    <source>
        <dbReference type="ARBA" id="ARBA00022989"/>
    </source>
</evidence>
<feature type="transmembrane region" description="Helical" evidence="7">
    <location>
        <begin position="103"/>
        <end position="123"/>
    </location>
</feature>
<keyword evidence="5 7" id="KW-1133">Transmembrane helix</keyword>
<dbReference type="Pfam" id="PF00361">
    <property type="entry name" value="Proton_antipo_M"/>
    <property type="match status" value="1"/>
</dbReference>
<dbReference type="GO" id="GO:0008137">
    <property type="term" value="F:NADH dehydrogenase (ubiquinone) activity"/>
    <property type="evidence" value="ECO:0007669"/>
    <property type="project" value="UniProtKB-UniRule"/>
</dbReference>
<feature type="transmembrane region" description="Helical" evidence="7">
    <location>
        <begin position="129"/>
        <end position="149"/>
    </location>
</feature>